<name>A0ABR5I005_STRLW</name>
<evidence type="ECO:0000313" key="1">
    <source>
        <dbReference type="EMBL" id="KMS79568.1"/>
    </source>
</evidence>
<dbReference type="RefSeq" id="WP_048572685.1">
    <property type="nucleotide sequence ID" value="NZ_LFEH01000033.1"/>
</dbReference>
<gene>
    <name evidence="1" type="ORF">ACH49_12105</name>
</gene>
<dbReference type="EMBL" id="LFEH01000033">
    <property type="protein sequence ID" value="KMS79568.1"/>
    <property type="molecule type" value="Genomic_DNA"/>
</dbReference>
<organism evidence="1 2">
    <name type="scientific">Streptomyces leeuwenhoekii</name>
    <dbReference type="NCBI Taxonomy" id="1437453"/>
    <lineage>
        <taxon>Bacteria</taxon>
        <taxon>Bacillati</taxon>
        <taxon>Actinomycetota</taxon>
        <taxon>Actinomycetes</taxon>
        <taxon>Kitasatosporales</taxon>
        <taxon>Streptomycetaceae</taxon>
        <taxon>Streptomyces</taxon>
    </lineage>
</organism>
<evidence type="ECO:0000313" key="2">
    <source>
        <dbReference type="Proteomes" id="UP000037274"/>
    </source>
</evidence>
<proteinExistence type="predicted"/>
<sequence length="110" mass="12463">MADQPVEARCDHCEQLRPLFLYEPDHNVHLIPVPCEWCERDKQPLLCVRCYSAEREREENAPMSADEEAATAFFIRVSRNNARIIAQQEADKAACEAIARATEQAEGSTS</sequence>
<comment type="caution">
    <text evidence="1">The sequence shown here is derived from an EMBL/GenBank/DDBJ whole genome shotgun (WGS) entry which is preliminary data.</text>
</comment>
<protein>
    <submittedName>
        <fullName evidence="1">Uncharacterized protein</fullName>
    </submittedName>
</protein>
<dbReference type="Proteomes" id="UP000037274">
    <property type="component" value="Unassembled WGS sequence"/>
</dbReference>
<keyword evidence="2" id="KW-1185">Reference proteome</keyword>
<accession>A0ABR5I005</accession>
<reference evidence="1 2" key="1">
    <citation type="submission" date="2015-06" db="EMBL/GenBank/DDBJ databases">
        <title>Draft genome sequence of Streptomyces leeuwenhoekii C58, which produces the novel lasso peptide, chaxapeptin.</title>
        <authorList>
            <person name="Yi Y."/>
            <person name="Hai D."/>
            <person name="Jaspars M."/>
            <person name="Sheng H."/>
            <person name="Rateb M.E."/>
            <person name="Bull A."/>
            <person name="Goodfellow M."/>
            <person name="Asenjo J.A."/>
            <person name="Ebel R."/>
        </authorList>
    </citation>
    <scope>NUCLEOTIDE SEQUENCE [LARGE SCALE GENOMIC DNA]</scope>
    <source>
        <strain evidence="1 2">C58</strain>
    </source>
</reference>